<dbReference type="Pfam" id="PF13478">
    <property type="entry name" value="XdhC_C"/>
    <property type="match status" value="1"/>
</dbReference>
<dbReference type="Proteomes" id="UP001281656">
    <property type="component" value="Unassembled WGS sequence"/>
</dbReference>
<evidence type="ECO:0000313" key="4">
    <source>
        <dbReference type="Proteomes" id="UP001281656"/>
    </source>
</evidence>
<feature type="domain" description="XdhC- CoxI" evidence="1">
    <location>
        <begin position="12"/>
        <end position="77"/>
    </location>
</feature>
<dbReference type="Gene3D" id="3.40.50.720">
    <property type="entry name" value="NAD(P)-binding Rossmann-like Domain"/>
    <property type="match status" value="1"/>
</dbReference>
<protein>
    <submittedName>
        <fullName evidence="3">XdhC family protein</fullName>
    </submittedName>
</protein>
<sequence length="351" mass="39608">MMILYKDIIELLDKKESFALVTILDKSGSAPREKGTKMIIKRDLSIIGTVGGGIFEALTIKLANMVLNNKCSVVEDFNLSNEGASSIGMICGGNLKVLVEYIDGEGSTITAIYKKAFELEERGVNFYLISRISKDSFGEGKPYKWICTETDFYGEEEDSVQEVFKKVRERFKELTIHTVDVNDKEYFIEPVLNLETVYIFGAGHISQKLADITKLVDFKTIVLDDRAEFANMDRFKTADEVIVIPSFKNLSDKIKIDKQSYVIIVTRGHAYDKEVLSQMLKTNAKYIGMIGSKNKIKITYNNLLEEGYNNEDLSRVYAPIGLPISAQTPEEIAVSIAAELIKVRREKNNER</sequence>
<keyword evidence="4" id="KW-1185">Reference proteome</keyword>
<name>A0ABU4JX41_9CLOT</name>
<dbReference type="InterPro" id="IPR052698">
    <property type="entry name" value="MoCofactor_Util/Proc"/>
</dbReference>
<evidence type="ECO:0000313" key="3">
    <source>
        <dbReference type="EMBL" id="MDW8802681.1"/>
    </source>
</evidence>
<dbReference type="NCBIfam" id="NF045664">
    <property type="entry name" value="XdhC_rel_AOR"/>
    <property type="match status" value="1"/>
</dbReference>
<gene>
    <name evidence="3" type="ORF">P8V03_16150</name>
</gene>
<reference evidence="3 4" key="1">
    <citation type="submission" date="2023-04" db="EMBL/GenBank/DDBJ databases">
        <title>Clostridium tannerae sp. nov., isolated from the fecal material of an alpaca.</title>
        <authorList>
            <person name="Miller S."/>
            <person name="Hendry M."/>
            <person name="King J."/>
            <person name="Sankaranarayanan K."/>
            <person name="Lawson P.A."/>
        </authorList>
    </citation>
    <scope>NUCLEOTIDE SEQUENCE [LARGE SCALE GENOMIC DNA]</scope>
    <source>
        <strain evidence="3 4">A1-XYC3</strain>
    </source>
</reference>
<organism evidence="3 4">
    <name type="scientific">Clostridium tanneri</name>
    <dbReference type="NCBI Taxonomy" id="3037988"/>
    <lineage>
        <taxon>Bacteria</taxon>
        <taxon>Bacillati</taxon>
        <taxon>Bacillota</taxon>
        <taxon>Clostridia</taxon>
        <taxon>Eubacteriales</taxon>
        <taxon>Clostridiaceae</taxon>
        <taxon>Clostridium</taxon>
    </lineage>
</organism>
<dbReference type="PANTHER" id="PTHR30388">
    <property type="entry name" value="ALDEHYDE OXIDOREDUCTASE MOLYBDENUM COFACTOR ASSEMBLY PROTEIN"/>
    <property type="match status" value="1"/>
</dbReference>
<accession>A0ABU4JX41</accession>
<dbReference type="InterPro" id="IPR027051">
    <property type="entry name" value="XdhC_Rossmann_dom"/>
</dbReference>
<dbReference type="PANTHER" id="PTHR30388:SF6">
    <property type="entry name" value="XANTHINE DEHYDROGENASE SUBUNIT A-RELATED"/>
    <property type="match status" value="1"/>
</dbReference>
<dbReference type="Pfam" id="PF02625">
    <property type="entry name" value="XdhC_CoxI"/>
    <property type="match status" value="1"/>
</dbReference>
<proteinExistence type="predicted"/>
<comment type="caution">
    <text evidence="3">The sequence shown here is derived from an EMBL/GenBank/DDBJ whole genome shotgun (WGS) entry which is preliminary data.</text>
</comment>
<evidence type="ECO:0000259" key="1">
    <source>
        <dbReference type="Pfam" id="PF02625"/>
    </source>
</evidence>
<dbReference type="EMBL" id="JARUJP010000025">
    <property type="protein sequence ID" value="MDW8802681.1"/>
    <property type="molecule type" value="Genomic_DNA"/>
</dbReference>
<dbReference type="InterPro" id="IPR003777">
    <property type="entry name" value="XdhC_CoxI"/>
</dbReference>
<evidence type="ECO:0000259" key="2">
    <source>
        <dbReference type="Pfam" id="PF13478"/>
    </source>
</evidence>
<feature type="domain" description="XdhC Rossmann" evidence="2">
    <location>
        <begin position="197"/>
        <end position="340"/>
    </location>
</feature>